<keyword evidence="3" id="KW-1185">Reference proteome</keyword>
<keyword evidence="1" id="KW-1133">Transmembrane helix</keyword>
<proteinExistence type="predicted"/>
<reference evidence="2 3" key="1">
    <citation type="submission" date="2019-08" db="EMBL/GenBank/DDBJ databases">
        <title>Actinomadura sp. nov. CYP1-5 isolated from mountain soil.</title>
        <authorList>
            <person name="Songsumanus A."/>
            <person name="Kuncharoen N."/>
            <person name="Kudo T."/>
            <person name="Yuki M."/>
            <person name="Igarashi Y."/>
            <person name="Tanasupawat S."/>
        </authorList>
    </citation>
    <scope>NUCLEOTIDE SEQUENCE [LARGE SCALE GENOMIC DNA]</scope>
    <source>
        <strain evidence="2 3">JCM 14158</strain>
    </source>
</reference>
<comment type="caution">
    <text evidence="2">The sequence shown here is derived from an EMBL/GenBank/DDBJ whole genome shotgun (WGS) entry which is preliminary data.</text>
</comment>
<evidence type="ECO:0008006" key="4">
    <source>
        <dbReference type="Google" id="ProtNLM"/>
    </source>
</evidence>
<evidence type="ECO:0000313" key="3">
    <source>
        <dbReference type="Proteomes" id="UP000323380"/>
    </source>
</evidence>
<protein>
    <recommendedName>
        <fullName evidence="4">Vegetative cell wall protein gp1</fullName>
    </recommendedName>
</protein>
<evidence type="ECO:0000256" key="1">
    <source>
        <dbReference type="SAM" id="Phobius"/>
    </source>
</evidence>
<feature type="transmembrane region" description="Helical" evidence="1">
    <location>
        <begin position="66"/>
        <end position="88"/>
    </location>
</feature>
<sequence length="312" mass="32262">MTGLLGEVGKRLLDKWFTFLVLPGLLFVGTAVAGFHLGQAHAFDAPALARWVTDRLGTRRPNDTGAVLPAIAAAGLAAAGAGLGAAALGRLIAALWTLPAGRGPLGRLARRRRDRWSDADAAVTAAVSAAVTGAPPGGVGAALAARDRISRAEPTRPSWTGDRLTAPADRVRSAYGLDLGAVWPRLWLLLPDAARADLLAAHTAYASATRLSGWAVLYALLVPFWWPAALVAAGTGAAAHVQTRAAAAALADLTEAAVDLYAPELAARLGLPDDTPLSRETGFAVTAALRKDVLRPPETGSLLRRRDPGALS</sequence>
<keyword evidence="1" id="KW-0472">Membrane</keyword>
<evidence type="ECO:0000313" key="2">
    <source>
        <dbReference type="EMBL" id="TYB45525.1"/>
    </source>
</evidence>
<name>A0A5D0NM89_9ACTN</name>
<dbReference type="EMBL" id="VSFG01000003">
    <property type="protein sequence ID" value="TYB45525.1"/>
    <property type="molecule type" value="Genomic_DNA"/>
</dbReference>
<dbReference type="AlphaFoldDB" id="A0A5D0NM89"/>
<keyword evidence="1" id="KW-0812">Transmembrane</keyword>
<dbReference type="STRING" id="1220554.GCA_001552135_04614"/>
<accession>A0A5D0NM89</accession>
<gene>
    <name evidence="2" type="ORF">FXF69_19025</name>
</gene>
<organism evidence="2 3">
    <name type="scientific">Actinomadura chibensis</name>
    <dbReference type="NCBI Taxonomy" id="392828"/>
    <lineage>
        <taxon>Bacteria</taxon>
        <taxon>Bacillati</taxon>
        <taxon>Actinomycetota</taxon>
        <taxon>Actinomycetes</taxon>
        <taxon>Streptosporangiales</taxon>
        <taxon>Thermomonosporaceae</taxon>
        <taxon>Actinomadura</taxon>
    </lineage>
</organism>
<dbReference type="Proteomes" id="UP000323380">
    <property type="component" value="Unassembled WGS sequence"/>
</dbReference>
<dbReference type="RefSeq" id="WP_067894841.1">
    <property type="nucleotide sequence ID" value="NZ_VSFG01000003.1"/>
</dbReference>